<keyword evidence="8" id="KW-0067">ATP-binding</keyword>
<evidence type="ECO:0000256" key="7">
    <source>
        <dbReference type="ARBA" id="ARBA00022777"/>
    </source>
</evidence>
<evidence type="ECO:0000256" key="4">
    <source>
        <dbReference type="ARBA" id="ARBA00016218"/>
    </source>
</evidence>
<gene>
    <name evidence="14" type="ORF">EDC26_10375</name>
</gene>
<dbReference type="GO" id="GO:0046656">
    <property type="term" value="P:folic acid biosynthetic process"/>
    <property type="evidence" value="ECO:0007669"/>
    <property type="project" value="UniProtKB-KW"/>
</dbReference>
<dbReference type="GO" id="GO:0046654">
    <property type="term" value="P:tetrahydrofolate biosynthetic process"/>
    <property type="evidence" value="ECO:0007669"/>
    <property type="project" value="UniProtKB-UniPathway"/>
</dbReference>
<evidence type="ECO:0000256" key="5">
    <source>
        <dbReference type="ARBA" id="ARBA00022679"/>
    </source>
</evidence>
<keyword evidence="15" id="KW-1185">Reference proteome</keyword>
<dbReference type="InterPro" id="IPR000550">
    <property type="entry name" value="Hppk"/>
</dbReference>
<dbReference type="InterPro" id="IPR035907">
    <property type="entry name" value="Hppk_sf"/>
</dbReference>
<comment type="pathway">
    <text evidence="1">Cofactor biosynthesis; tetrahydrofolate biosynthesis; 2-amino-4-hydroxy-6-hydroxymethyl-7,8-dihydropteridine diphosphate from 7,8-dihydroneopterin triphosphate: step 4/4.</text>
</comment>
<dbReference type="GO" id="GO:0005524">
    <property type="term" value="F:ATP binding"/>
    <property type="evidence" value="ECO:0007669"/>
    <property type="project" value="UniProtKB-KW"/>
</dbReference>
<dbReference type="AlphaFoldDB" id="A0A4R3MBX5"/>
<evidence type="ECO:0000313" key="14">
    <source>
        <dbReference type="EMBL" id="TCT09457.1"/>
    </source>
</evidence>
<dbReference type="PANTHER" id="PTHR43071:SF1">
    <property type="entry name" value="2-AMINO-4-HYDROXY-6-HYDROXYMETHYLDIHYDROPTERIDINE PYROPHOSPHOKINASE"/>
    <property type="match status" value="1"/>
</dbReference>
<dbReference type="NCBIfam" id="TIGR01498">
    <property type="entry name" value="folK"/>
    <property type="match status" value="1"/>
</dbReference>
<evidence type="ECO:0000256" key="1">
    <source>
        <dbReference type="ARBA" id="ARBA00005051"/>
    </source>
</evidence>
<comment type="function">
    <text evidence="10">Catalyzes the transfer of pyrophosphate from adenosine triphosphate (ATP) to 6-hydroxymethyl-7,8-dihydropterin, an enzymatic step in folate biosynthesis pathway.</text>
</comment>
<evidence type="ECO:0000256" key="2">
    <source>
        <dbReference type="ARBA" id="ARBA00005810"/>
    </source>
</evidence>
<dbReference type="Gene3D" id="3.30.70.560">
    <property type="entry name" value="7,8-Dihydro-6-hydroxymethylpterin-pyrophosphokinase HPPK"/>
    <property type="match status" value="1"/>
</dbReference>
<evidence type="ECO:0000259" key="13">
    <source>
        <dbReference type="PROSITE" id="PS00794"/>
    </source>
</evidence>
<keyword evidence="9" id="KW-0289">Folate biosynthesis</keyword>
<evidence type="ECO:0000256" key="8">
    <source>
        <dbReference type="ARBA" id="ARBA00022840"/>
    </source>
</evidence>
<name>A0A4R3MBX5_9BURK</name>
<dbReference type="PROSITE" id="PS00794">
    <property type="entry name" value="HPPK"/>
    <property type="match status" value="1"/>
</dbReference>
<evidence type="ECO:0000256" key="12">
    <source>
        <dbReference type="ARBA" id="ARBA00033413"/>
    </source>
</evidence>
<dbReference type="GO" id="GO:0016301">
    <property type="term" value="F:kinase activity"/>
    <property type="evidence" value="ECO:0007669"/>
    <property type="project" value="UniProtKB-KW"/>
</dbReference>
<dbReference type="EC" id="2.7.6.3" evidence="3"/>
<dbReference type="Proteomes" id="UP000295525">
    <property type="component" value="Unassembled WGS sequence"/>
</dbReference>
<evidence type="ECO:0000256" key="6">
    <source>
        <dbReference type="ARBA" id="ARBA00022741"/>
    </source>
</evidence>
<dbReference type="SUPFAM" id="SSF55083">
    <property type="entry name" value="6-hydroxymethyl-7,8-dihydropterin pyrophosphokinase, HPPK"/>
    <property type="match status" value="1"/>
</dbReference>
<reference evidence="14 15" key="1">
    <citation type="submission" date="2019-03" db="EMBL/GenBank/DDBJ databases">
        <title>Genomic Encyclopedia of Type Strains, Phase IV (KMG-IV): sequencing the most valuable type-strain genomes for metagenomic binning, comparative biology and taxonomic classification.</title>
        <authorList>
            <person name="Goeker M."/>
        </authorList>
    </citation>
    <scope>NUCLEOTIDE SEQUENCE [LARGE SCALE GENOMIC DNA]</scope>
    <source>
        <strain evidence="14 15">DSM 24591</strain>
    </source>
</reference>
<keyword evidence="7 14" id="KW-0418">Kinase</keyword>
<evidence type="ECO:0000256" key="10">
    <source>
        <dbReference type="ARBA" id="ARBA00029409"/>
    </source>
</evidence>
<proteinExistence type="inferred from homology"/>
<keyword evidence="5" id="KW-0808">Transferase</keyword>
<feature type="domain" description="7,8-dihydro-6-hydroxymethylpterin-pyrophosphokinase" evidence="13">
    <location>
        <begin position="87"/>
        <end position="98"/>
    </location>
</feature>
<dbReference type="GO" id="GO:0003848">
    <property type="term" value="F:2-amino-4-hydroxy-6-hydroxymethyldihydropteridine diphosphokinase activity"/>
    <property type="evidence" value="ECO:0007669"/>
    <property type="project" value="UniProtKB-EC"/>
</dbReference>
<comment type="caution">
    <text evidence="14">The sequence shown here is derived from an EMBL/GenBank/DDBJ whole genome shotgun (WGS) entry which is preliminary data.</text>
</comment>
<sequence length="158" mass="16922">MILAYIGLGANLGDAQATVLQAASELSQTPGVSQLKLSKLYRTAPIDAGGPHYINAVAAIQTNLTAQALLAVLQNIEHGHGRLRPYRNAPRTLDLDLLLYGSSTIDQADLTVPHPRMHQRAFVLKPLSDLAADLQLPQGSLKDLLAACSDQAIERLPD</sequence>
<protein>
    <recommendedName>
        <fullName evidence="4">2-amino-4-hydroxy-6-hydroxymethyldihydropteridine pyrophosphokinase</fullName>
        <ecNumber evidence="3">2.7.6.3</ecNumber>
    </recommendedName>
    <alternativeName>
        <fullName evidence="11">6-hydroxymethyl-7,8-dihydropterin pyrophosphokinase</fullName>
    </alternativeName>
    <alternativeName>
        <fullName evidence="12">7,8-dihydro-6-hydroxymethylpterin-pyrophosphokinase</fullName>
    </alternativeName>
</protein>
<dbReference type="Pfam" id="PF01288">
    <property type="entry name" value="HPPK"/>
    <property type="match status" value="1"/>
</dbReference>
<dbReference type="RefSeq" id="WP_132580183.1">
    <property type="nucleotide sequence ID" value="NZ_SMAJ01000003.1"/>
</dbReference>
<dbReference type="OrthoDB" id="9808041at2"/>
<dbReference type="UniPathway" id="UPA00077">
    <property type="reaction ID" value="UER00155"/>
</dbReference>
<evidence type="ECO:0000256" key="11">
    <source>
        <dbReference type="ARBA" id="ARBA00029766"/>
    </source>
</evidence>
<dbReference type="EMBL" id="SMAJ01000003">
    <property type="protein sequence ID" value="TCT09457.1"/>
    <property type="molecule type" value="Genomic_DNA"/>
</dbReference>
<dbReference type="CDD" id="cd00483">
    <property type="entry name" value="HPPK"/>
    <property type="match status" value="1"/>
</dbReference>
<evidence type="ECO:0000256" key="9">
    <source>
        <dbReference type="ARBA" id="ARBA00022909"/>
    </source>
</evidence>
<organism evidence="14 15">
    <name type="scientific">Paralcaligenes ureilyticus</name>
    <dbReference type="NCBI Taxonomy" id="627131"/>
    <lineage>
        <taxon>Bacteria</taxon>
        <taxon>Pseudomonadati</taxon>
        <taxon>Pseudomonadota</taxon>
        <taxon>Betaproteobacteria</taxon>
        <taxon>Burkholderiales</taxon>
        <taxon>Alcaligenaceae</taxon>
        <taxon>Paralcaligenes</taxon>
    </lineage>
</organism>
<evidence type="ECO:0000256" key="3">
    <source>
        <dbReference type="ARBA" id="ARBA00013253"/>
    </source>
</evidence>
<evidence type="ECO:0000313" key="15">
    <source>
        <dbReference type="Proteomes" id="UP000295525"/>
    </source>
</evidence>
<keyword evidence="6" id="KW-0547">Nucleotide-binding</keyword>
<accession>A0A4R3MBX5</accession>
<comment type="similarity">
    <text evidence="2">Belongs to the HPPK family.</text>
</comment>
<dbReference type="PANTHER" id="PTHR43071">
    <property type="entry name" value="2-AMINO-4-HYDROXY-6-HYDROXYMETHYLDIHYDROPTERIDINE PYROPHOSPHOKINASE"/>
    <property type="match status" value="1"/>
</dbReference>